<name>A0ABP9VG58_9DEIO</name>
<evidence type="ECO:0000313" key="1">
    <source>
        <dbReference type="EMBL" id="GAA5502328.1"/>
    </source>
</evidence>
<dbReference type="EMBL" id="BAABRN010000021">
    <property type="protein sequence ID" value="GAA5502328.1"/>
    <property type="molecule type" value="Genomic_DNA"/>
</dbReference>
<accession>A0ABP9VG58</accession>
<organism evidence="1 2">
    <name type="scientific">Deinococcus xinjiangensis</name>
    <dbReference type="NCBI Taxonomy" id="457454"/>
    <lineage>
        <taxon>Bacteria</taxon>
        <taxon>Thermotogati</taxon>
        <taxon>Deinococcota</taxon>
        <taxon>Deinococci</taxon>
        <taxon>Deinococcales</taxon>
        <taxon>Deinococcaceae</taxon>
        <taxon>Deinococcus</taxon>
    </lineage>
</organism>
<gene>
    <name evidence="1" type="ORF">Dxin01_02072</name>
</gene>
<keyword evidence="2" id="KW-1185">Reference proteome</keyword>
<protein>
    <recommendedName>
        <fullName evidence="3">Ig-like domain-containing protein</fullName>
    </recommendedName>
</protein>
<sequence length="125" mass="13732">MRSFSLLLLLLLPLLGGCRYNFVPLIPKTTGAPLSLPVRISEASLVREGDTLLLRAKLDGKFEAGYLKATWFNDSKKLAEDSVYVDTAQPTATFKLAAPDKGAYRANLSFGGNVLRQVELYEVKP</sequence>
<dbReference type="RefSeq" id="WP_353542301.1">
    <property type="nucleotide sequence ID" value="NZ_BAABRN010000021.1"/>
</dbReference>
<dbReference type="PROSITE" id="PS51257">
    <property type="entry name" value="PROKAR_LIPOPROTEIN"/>
    <property type="match status" value="1"/>
</dbReference>
<proteinExistence type="predicted"/>
<comment type="caution">
    <text evidence="1">The sequence shown here is derived from an EMBL/GenBank/DDBJ whole genome shotgun (WGS) entry which is preliminary data.</text>
</comment>
<evidence type="ECO:0000313" key="2">
    <source>
        <dbReference type="Proteomes" id="UP001458946"/>
    </source>
</evidence>
<reference evidence="1 2" key="1">
    <citation type="submission" date="2024-02" db="EMBL/GenBank/DDBJ databases">
        <title>Deinococcus xinjiangensis NBRC 107630.</title>
        <authorList>
            <person name="Ichikawa N."/>
            <person name="Katano-Makiyama Y."/>
            <person name="Hidaka K."/>
        </authorList>
    </citation>
    <scope>NUCLEOTIDE SEQUENCE [LARGE SCALE GENOMIC DNA]</scope>
    <source>
        <strain evidence="1 2">NBRC 107630</strain>
    </source>
</reference>
<evidence type="ECO:0008006" key="3">
    <source>
        <dbReference type="Google" id="ProtNLM"/>
    </source>
</evidence>
<dbReference type="Proteomes" id="UP001458946">
    <property type="component" value="Unassembled WGS sequence"/>
</dbReference>